<organism evidence="9 10">
    <name type="scientific">Xylophilus rhododendri</name>
    <dbReference type="NCBI Taxonomy" id="2697032"/>
    <lineage>
        <taxon>Bacteria</taxon>
        <taxon>Pseudomonadati</taxon>
        <taxon>Pseudomonadota</taxon>
        <taxon>Betaproteobacteria</taxon>
        <taxon>Burkholderiales</taxon>
        <taxon>Xylophilus</taxon>
    </lineage>
</organism>
<sequence>MNSVLACALWLGPLMLLLAMACALLRLLLGPLAEDRILALDALYTASVLLVLVLGLRANGGGAYFEVALLIALLGFASSSAMAKFVLRGEVVE</sequence>
<dbReference type="Proteomes" id="UP000464787">
    <property type="component" value="Chromosome"/>
</dbReference>
<proteinExistence type="inferred from homology"/>
<evidence type="ECO:0000256" key="4">
    <source>
        <dbReference type="ARBA" id="ARBA00022475"/>
    </source>
</evidence>
<evidence type="ECO:0000313" key="9">
    <source>
        <dbReference type="EMBL" id="QHI99942.1"/>
    </source>
</evidence>
<dbReference type="EMBL" id="CP047650">
    <property type="protein sequence ID" value="QHI99942.1"/>
    <property type="molecule type" value="Genomic_DNA"/>
</dbReference>
<evidence type="ECO:0000256" key="1">
    <source>
        <dbReference type="ARBA" id="ARBA00004651"/>
    </source>
</evidence>
<feature type="transmembrane region" description="Helical" evidence="8">
    <location>
        <begin position="37"/>
        <end position="56"/>
    </location>
</feature>
<evidence type="ECO:0000256" key="5">
    <source>
        <dbReference type="ARBA" id="ARBA00022692"/>
    </source>
</evidence>
<keyword evidence="5 8" id="KW-0812">Transmembrane</keyword>
<evidence type="ECO:0000256" key="8">
    <source>
        <dbReference type="SAM" id="Phobius"/>
    </source>
</evidence>
<protein>
    <submittedName>
        <fullName evidence="9">K+/H+ antiporter subunit F</fullName>
    </submittedName>
</protein>
<dbReference type="NCBIfam" id="NF004812">
    <property type="entry name" value="PRK06161.1"/>
    <property type="match status" value="1"/>
</dbReference>
<evidence type="ECO:0000256" key="7">
    <source>
        <dbReference type="ARBA" id="ARBA00023136"/>
    </source>
</evidence>
<dbReference type="GO" id="GO:0005886">
    <property type="term" value="C:plasma membrane"/>
    <property type="evidence" value="ECO:0007669"/>
    <property type="project" value="UniProtKB-SubCell"/>
</dbReference>
<name>A0A857JAD1_9BURK</name>
<evidence type="ECO:0000256" key="3">
    <source>
        <dbReference type="ARBA" id="ARBA00022448"/>
    </source>
</evidence>
<dbReference type="PANTHER" id="PTHR34702">
    <property type="entry name" value="NA(+)/H(+) ANTIPORTER SUBUNIT F1"/>
    <property type="match status" value="1"/>
</dbReference>
<dbReference type="AlphaFoldDB" id="A0A857JAD1"/>
<dbReference type="KEGG" id="xyk:GT347_19340"/>
<evidence type="ECO:0000313" key="10">
    <source>
        <dbReference type="Proteomes" id="UP000464787"/>
    </source>
</evidence>
<reference evidence="9 10" key="1">
    <citation type="submission" date="2020-01" db="EMBL/GenBank/DDBJ databases">
        <title>Genome sequencing of strain KACC 21265.</title>
        <authorList>
            <person name="Heo J."/>
            <person name="Kim S.-J."/>
            <person name="Kim J.-S."/>
            <person name="Hong S.-B."/>
            <person name="Kwon S.-W."/>
        </authorList>
    </citation>
    <scope>NUCLEOTIDE SEQUENCE [LARGE SCALE GENOMIC DNA]</scope>
    <source>
        <strain evidence="9 10">KACC 21265</strain>
    </source>
</reference>
<keyword evidence="7 8" id="KW-0472">Membrane</keyword>
<keyword evidence="6 8" id="KW-1133">Transmembrane helix</keyword>
<dbReference type="InterPro" id="IPR007208">
    <property type="entry name" value="MrpF/PhaF-like"/>
</dbReference>
<comment type="subcellular location">
    <subcellularLocation>
        <location evidence="1">Cell membrane</location>
        <topology evidence="1">Multi-pass membrane protein</topology>
    </subcellularLocation>
</comment>
<dbReference type="RefSeq" id="WP_160553753.1">
    <property type="nucleotide sequence ID" value="NZ_CP047650.1"/>
</dbReference>
<dbReference type="GO" id="GO:0015385">
    <property type="term" value="F:sodium:proton antiporter activity"/>
    <property type="evidence" value="ECO:0007669"/>
    <property type="project" value="TreeGrafter"/>
</dbReference>
<keyword evidence="4" id="KW-1003">Cell membrane</keyword>
<evidence type="ECO:0000256" key="6">
    <source>
        <dbReference type="ARBA" id="ARBA00022989"/>
    </source>
</evidence>
<keyword evidence="3" id="KW-0813">Transport</keyword>
<gene>
    <name evidence="9" type="ORF">GT347_19340</name>
</gene>
<keyword evidence="10" id="KW-1185">Reference proteome</keyword>
<comment type="similarity">
    <text evidence="2">Belongs to the CPA3 antiporters (TC 2.A.63) subunit F family.</text>
</comment>
<dbReference type="PANTHER" id="PTHR34702:SF1">
    <property type="entry name" value="NA(+)_H(+) ANTIPORTER SUBUNIT F"/>
    <property type="match status" value="1"/>
</dbReference>
<dbReference type="Pfam" id="PF04066">
    <property type="entry name" value="MrpF_PhaF"/>
    <property type="match status" value="1"/>
</dbReference>
<evidence type="ECO:0000256" key="2">
    <source>
        <dbReference type="ARBA" id="ARBA00009212"/>
    </source>
</evidence>
<accession>A0A857JAD1</accession>
<feature type="transmembrane region" description="Helical" evidence="8">
    <location>
        <begin position="63"/>
        <end position="87"/>
    </location>
</feature>